<gene>
    <name evidence="3" type="ORF">LKD48_15255</name>
</gene>
<evidence type="ECO:0000313" key="3">
    <source>
        <dbReference type="EMBL" id="MCC2222958.1"/>
    </source>
</evidence>
<feature type="chain" id="PRO_5042278212" evidence="2">
    <location>
        <begin position="26"/>
        <end position="480"/>
    </location>
</feature>
<protein>
    <submittedName>
        <fullName evidence="3">Uncharacterized protein</fullName>
    </submittedName>
</protein>
<dbReference type="AlphaFoldDB" id="A0AAE3E771"/>
<keyword evidence="4" id="KW-1185">Reference proteome</keyword>
<comment type="caution">
    <text evidence="3">The sequence shown here is derived from an EMBL/GenBank/DDBJ whole genome shotgun (WGS) entry which is preliminary data.</text>
</comment>
<accession>A0AAE3E771</accession>
<keyword evidence="2" id="KW-0732">Signal</keyword>
<evidence type="ECO:0000256" key="2">
    <source>
        <dbReference type="SAM" id="SignalP"/>
    </source>
</evidence>
<evidence type="ECO:0000256" key="1">
    <source>
        <dbReference type="SAM" id="MobiDB-lite"/>
    </source>
</evidence>
<reference evidence="3 4" key="1">
    <citation type="submission" date="2021-10" db="EMBL/GenBank/DDBJ databases">
        <title>Anaerobic single-cell dispensing facilitates the cultivation of human gut bacteria.</title>
        <authorList>
            <person name="Afrizal A."/>
        </authorList>
    </citation>
    <scope>NUCLEOTIDE SEQUENCE [LARGE SCALE GENOMIC DNA]</scope>
    <source>
        <strain evidence="3 4">CLA-AA-H224</strain>
    </source>
</reference>
<sequence length="480" mass="54095">MRKKVYAAWILAIIMVMSGVLCTQAETVSTGKAHGSKVNTTGETTPTEAEKQFEEAEQIHVTVRYSSDWEYSEYSYSSDYGSYVELSIPDDGIYVRINASINTPLDYASELYDFGINAYDVIVEDSCETVSIGGMEFVQGENDYYKAFFGYDQESAMYAKIMVYGDPEDPRVTELIDNVTFHKKEYTKTKTPWYWDGEVYVPKDTEPVQVGNFTVEAEYLPIDTVYPTFNNGYSKVAKSGGWYYVLTDGDVSEYSDEDGGLAYEGDVYFDFDVENIFGDEDGNLYALGNGGPLVRWGTEENEVLLNYCVMVSLHPSGKKAVGWSYSNSITEYDFETGTNKERVIDPVEGINSVSVTKDYQAVCGYKESETLLNIYDNNWNEVMTISSTDTESGMLEGVSAFEQTQNGWVIFDSWMENVIFVGFDGAILKEVSYEELFGTLNWPYVNGTCMDEEGNVIVAITDQREDNSCYETIIFKLKGF</sequence>
<feature type="compositionally biased region" description="Polar residues" evidence="1">
    <location>
        <begin position="37"/>
        <end position="47"/>
    </location>
</feature>
<organism evidence="3 4">
    <name type="scientific">Anthropogastromicrobium aceti</name>
    <dbReference type="NCBI Taxonomy" id="2981768"/>
    <lineage>
        <taxon>Bacteria</taxon>
        <taxon>Bacillati</taxon>
        <taxon>Bacillota</taxon>
        <taxon>Clostridia</taxon>
        <taxon>Lachnospirales</taxon>
        <taxon>Lachnospiraceae</taxon>
        <taxon>Anthropogastromicrobium</taxon>
    </lineage>
</organism>
<dbReference type="SUPFAM" id="SSF101898">
    <property type="entry name" value="NHL repeat"/>
    <property type="match status" value="1"/>
</dbReference>
<dbReference type="Proteomes" id="UP001198200">
    <property type="component" value="Unassembled WGS sequence"/>
</dbReference>
<name>A0AAE3E771_9FIRM</name>
<dbReference type="EMBL" id="JAJEQN010000059">
    <property type="protein sequence ID" value="MCC2222958.1"/>
    <property type="molecule type" value="Genomic_DNA"/>
</dbReference>
<feature type="signal peptide" evidence="2">
    <location>
        <begin position="1"/>
        <end position="25"/>
    </location>
</feature>
<feature type="region of interest" description="Disordered" evidence="1">
    <location>
        <begin position="32"/>
        <end position="51"/>
    </location>
</feature>
<dbReference type="RefSeq" id="WP_308732492.1">
    <property type="nucleotide sequence ID" value="NZ_JAJEQN010000059.1"/>
</dbReference>
<evidence type="ECO:0000313" key="4">
    <source>
        <dbReference type="Proteomes" id="UP001198200"/>
    </source>
</evidence>
<proteinExistence type="predicted"/>